<organism evidence="2 3">
    <name type="scientific">Trifolium medium</name>
    <dbReference type="NCBI Taxonomy" id="97028"/>
    <lineage>
        <taxon>Eukaryota</taxon>
        <taxon>Viridiplantae</taxon>
        <taxon>Streptophyta</taxon>
        <taxon>Embryophyta</taxon>
        <taxon>Tracheophyta</taxon>
        <taxon>Spermatophyta</taxon>
        <taxon>Magnoliopsida</taxon>
        <taxon>eudicotyledons</taxon>
        <taxon>Gunneridae</taxon>
        <taxon>Pentapetalae</taxon>
        <taxon>rosids</taxon>
        <taxon>fabids</taxon>
        <taxon>Fabales</taxon>
        <taxon>Fabaceae</taxon>
        <taxon>Papilionoideae</taxon>
        <taxon>50 kb inversion clade</taxon>
        <taxon>NPAAA clade</taxon>
        <taxon>Hologalegina</taxon>
        <taxon>IRL clade</taxon>
        <taxon>Trifolieae</taxon>
        <taxon>Trifolium</taxon>
    </lineage>
</organism>
<feature type="coiled-coil region" evidence="1">
    <location>
        <begin position="30"/>
        <end position="64"/>
    </location>
</feature>
<feature type="non-terminal residue" evidence="2">
    <location>
        <position position="1"/>
    </location>
</feature>
<proteinExistence type="predicted"/>
<dbReference type="EMBL" id="LXQA010267821">
    <property type="protein sequence ID" value="MCI39474.1"/>
    <property type="molecule type" value="Genomic_DNA"/>
</dbReference>
<protein>
    <submittedName>
        <fullName evidence="2">Uncharacterized protein</fullName>
    </submittedName>
</protein>
<reference evidence="2 3" key="1">
    <citation type="journal article" date="2018" name="Front. Plant Sci.">
        <title>Red Clover (Trifolium pratense) and Zigzag Clover (T. medium) - A Picture of Genomic Similarities and Differences.</title>
        <authorList>
            <person name="Dluhosova J."/>
            <person name="Istvanek J."/>
            <person name="Nedelnik J."/>
            <person name="Repkova J."/>
        </authorList>
    </citation>
    <scope>NUCLEOTIDE SEQUENCE [LARGE SCALE GENOMIC DNA]</scope>
    <source>
        <strain evidence="3">cv. 10/8</strain>
        <tissue evidence="2">Leaf</tissue>
    </source>
</reference>
<evidence type="ECO:0000256" key="1">
    <source>
        <dbReference type="SAM" id="Coils"/>
    </source>
</evidence>
<accession>A0A392RTT9</accession>
<evidence type="ECO:0000313" key="2">
    <source>
        <dbReference type="EMBL" id="MCI39474.1"/>
    </source>
</evidence>
<sequence length="69" mass="7991">SVAVFKLLEIVNYLNGRECQYLRERDAAQKKELVTTLETTEAKLADVVKERDGLLQRVRELEDKILSLE</sequence>
<keyword evidence="3" id="KW-1185">Reference proteome</keyword>
<comment type="caution">
    <text evidence="2">The sequence shown here is derived from an EMBL/GenBank/DDBJ whole genome shotgun (WGS) entry which is preliminary data.</text>
</comment>
<name>A0A392RTT9_9FABA</name>
<keyword evidence="1" id="KW-0175">Coiled coil</keyword>
<dbReference type="Proteomes" id="UP000265520">
    <property type="component" value="Unassembled WGS sequence"/>
</dbReference>
<evidence type="ECO:0000313" key="3">
    <source>
        <dbReference type="Proteomes" id="UP000265520"/>
    </source>
</evidence>
<dbReference type="AlphaFoldDB" id="A0A392RTT9"/>